<evidence type="ECO:0000259" key="20">
    <source>
        <dbReference type="Pfam" id="PF00905"/>
    </source>
</evidence>
<keyword evidence="23" id="KW-1185">Reference proteome</keyword>
<keyword evidence="19" id="KW-1133">Transmembrane helix</keyword>
<dbReference type="InterPro" id="IPR050396">
    <property type="entry name" value="Glycosyltr_51/Transpeptidase"/>
</dbReference>
<dbReference type="EMBL" id="JAYKLX010000008">
    <property type="protein sequence ID" value="MEB3347167.1"/>
    <property type="molecule type" value="Genomic_DNA"/>
</dbReference>
<evidence type="ECO:0000256" key="8">
    <source>
        <dbReference type="ARBA" id="ARBA00022676"/>
    </source>
</evidence>
<dbReference type="InterPro" id="IPR001460">
    <property type="entry name" value="PCN-bd_Tpept"/>
</dbReference>
<dbReference type="Gene3D" id="1.10.3810.10">
    <property type="entry name" value="Biosynthetic peptidoglycan transglycosylase-like"/>
    <property type="match status" value="1"/>
</dbReference>
<evidence type="ECO:0000256" key="11">
    <source>
        <dbReference type="ARBA" id="ARBA00022960"/>
    </source>
</evidence>
<comment type="pathway">
    <text evidence="2">Cell wall biogenesis; peptidoglycan biosynthesis.</text>
</comment>
<comment type="caution">
    <text evidence="22">The sequence shown here is derived from an EMBL/GenBank/DDBJ whole genome shotgun (WGS) entry which is preliminary data.</text>
</comment>
<comment type="catalytic activity">
    <reaction evidence="16">
        <text>Preferential cleavage: (Ac)2-L-Lys-D-Ala-|-D-Ala. Also transpeptidation of peptidyl-alanyl moieties that are N-acyl substituents of D-alanine.</text>
        <dbReference type="EC" id="3.4.16.4"/>
    </reaction>
</comment>
<feature type="region of interest" description="Disordered" evidence="18">
    <location>
        <begin position="1"/>
        <end position="20"/>
    </location>
</feature>
<dbReference type="InterPro" id="IPR036950">
    <property type="entry name" value="PBP_transglycosylase"/>
</dbReference>
<keyword evidence="13 19" id="KW-0472">Membrane</keyword>
<sequence>MAKATPKSTKKKRTNTKSKSAGTNTLTYIKAFWITFASGIFLVVLLFLFASWGFYGEMPKFEELENPQNDLATQIISSDGVQIGTFFKENRTPVSYDDLPQHLVDALVATEDARYYDHSGIDARGTLRAFIFLGSKGGASTISQQLSKQLFTGGSKNLWERIKQKLKEWVIATRLERQYTKNEIITMYLNKYDFLNQAIGISSASRIYFGKKPKELKVEEAAVLVGMLKNSSLFNPLRRPEMVQNRRNVVLNQMEKYGYLTEQERDSLKQLPLTLDYSPEGHSDGTATYFREYVRSWMADWVKNNPKGVNEEGETEYFDIYRDGLRINVTIDSRMQKYAEEATAQHMANLQKEFDKQEENNKTSPFRDITKDQLKGIINRSIKSSARRKKMLSQGKSEKEILASFDEKTEMKIFSWKGEIDTIMTPKDSILYYKKFLRSGLISMEPQTGHVKAWVGGVNYKHFQYDHVYQGARQVGSTFKPFVYATAIDQLKLSPCDTLPVSQITIPIGSHGVIENDWTPKNTSSDYSGYMSLKEALAKSVNTISARLMDKIGPEPIARLAKKTGVKSDILEVASIALGSVDLKLSEMVGAYSTFANQGIYTKPVMITSIEDKNGASLYQFVPETRDVISKEAAYVTVNLMEGVTQSGSGVRLRTGPSTRYSIKNVVTGHPYGFDNPIAGKTGTTQNQSDGWFMGMVPNLCTGVWVGGDDRSTHFKDTEFGQGATMALPIWALYMKKCYADKTLKVSKDAFKEPERLTIEVDCDEFKKKNVIEENIDDEFSL</sequence>
<feature type="domain" description="Penicillin-binding protein transpeptidase" evidence="20">
    <location>
        <begin position="444"/>
        <end position="699"/>
    </location>
</feature>
<evidence type="ECO:0000256" key="10">
    <source>
        <dbReference type="ARBA" id="ARBA00022801"/>
    </source>
</evidence>
<evidence type="ECO:0000256" key="16">
    <source>
        <dbReference type="ARBA" id="ARBA00034000"/>
    </source>
</evidence>
<name>A0ABU5ZZA7_9FLAO</name>
<dbReference type="InterPro" id="IPR023346">
    <property type="entry name" value="Lysozyme-like_dom_sf"/>
</dbReference>
<evidence type="ECO:0000256" key="4">
    <source>
        <dbReference type="ARBA" id="ARBA00007739"/>
    </source>
</evidence>
<dbReference type="InterPro" id="IPR012338">
    <property type="entry name" value="Beta-lactam/transpept-like"/>
</dbReference>
<evidence type="ECO:0000256" key="13">
    <source>
        <dbReference type="ARBA" id="ARBA00023136"/>
    </source>
</evidence>
<feature type="transmembrane region" description="Helical" evidence="19">
    <location>
        <begin position="31"/>
        <end position="55"/>
    </location>
</feature>
<evidence type="ECO:0000259" key="21">
    <source>
        <dbReference type="Pfam" id="PF00912"/>
    </source>
</evidence>
<keyword evidence="11" id="KW-0133">Cell shape</keyword>
<dbReference type="PANTHER" id="PTHR32282:SF11">
    <property type="entry name" value="PENICILLIN-BINDING PROTEIN 1B"/>
    <property type="match status" value="1"/>
</dbReference>
<evidence type="ECO:0000256" key="1">
    <source>
        <dbReference type="ARBA" id="ARBA00004236"/>
    </source>
</evidence>
<evidence type="ECO:0000256" key="15">
    <source>
        <dbReference type="ARBA" id="ARBA00023316"/>
    </source>
</evidence>
<proteinExistence type="inferred from homology"/>
<evidence type="ECO:0000256" key="7">
    <source>
        <dbReference type="ARBA" id="ARBA00022670"/>
    </source>
</evidence>
<evidence type="ECO:0000256" key="3">
    <source>
        <dbReference type="ARBA" id="ARBA00007090"/>
    </source>
</evidence>
<dbReference type="PANTHER" id="PTHR32282">
    <property type="entry name" value="BINDING PROTEIN TRANSPEPTIDASE, PUTATIVE-RELATED"/>
    <property type="match status" value="1"/>
</dbReference>
<feature type="domain" description="Glycosyl transferase family 51" evidence="21">
    <location>
        <begin position="81"/>
        <end position="255"/>
    </location>
</feature>
<evidence type="ECO:0000313" key="23">
    <source>
        <dbReference type="Proteomes" id="UP001327027"/>
    </source>
</evidence>
<evidence type="ECO:0000313" key="22">
    <source>
        <dbReference type="EMBL" id="MEB3347167.1"/>
    </source>
</evidence>
<dbReference type="SUPFAM" id="SSF53955">
    <property type="entry name" value="Lysozyme-like"/>
    <property type="match status" value="1"/>
</dbReference>
<protein>
    <submittedName>
        <fullName evidence="22">Transglycosylase domain-containing protein</fullName>
    </submittedName>
</protein>
<keyword evidence="9" id="KW-0808">Transferase</keyword>
<evidence type="ECO:0000256" key="2">
    <source>
        <dbReference type="ARBA" id="ARBA00004752"/>
    </source>
</evidence>
<dbReference type="RefSeq" id="WP_324181193.1">
    <property type="nucleotide sequence ID" value="NZ_BAABAW010000025.1"/>
</dbReference>
<dbReference type="SUPFAM" id="SSF56601">
    <property type="entry name" value="beta-lactamase/transpeptidase-like"/>
    <property type="match status" value="1"/>
</dbReference>
<keyword evidence="8" id="KW-0328">Glycosyltransferase</keyword>
<comment type="catalytic activity">
    <reaction evidence="17">
        <text>[GlcNAc-(1-&gt;4)-Mur2Ac(oyl-L-Ala-gamma-D-Glu-L-Lys-D-Ala-D-Ala)](n)-di-trans,octa-cis-undecaprenyl diphosphate + beta-D-GlcNAc-(1-&gt;4)-Mur2Ac(oyl-L-Ala-gamma-D-Glu-L-Lys-D-Ala-D-Ala)-di-trans,octa-cis-undecaprenyl diphosphate = [GlcNAc-(1-&gt;4)-Mur2Ac(oyl-L-Ala-gamma-D-Glu-L-Lys-D-Ala-D-Ala)](n+1)-di-trans,octa-cis-undecaprenyl diphosphate + di-trans,octa-cis-undecaprenyl diphosphate + H(+)</text>
        <dbReference type="Rhea" id="RHEA:23708"/>
        <dbReference type="Rhea" id="RHEA-COMP:9602"/>
        <dbReference type="Rhea" id="RHEA-COMP:9603"/>
        <dbReference type="ChEBI" id="CHEBI:15378"/>
        <dbReference type="ChEBI" id="CHEBI:58405"/>
        <dbReference type="ChEBI" id="CHEBI:60033"/>
        <dbReference type="ChEBI" id="CHEBI:78435"/>
        <dbReference type="EC" id="2.4.99.28"/>
    </reaction>
</comment>
<dbReference type="Pfam" id="PF00912">
    <property type="entry name" value="Transgly"/>
    <property type="match status" value="1"/>
</dbReference>
<keyword evidence="5" id="KW-1003">Cell membrane</keyword>
<evidence type="ECO:0000256" key="19">
    <source>
        <dbReference type="SAM" id="Phobius"/>
    </source>
</evidence>
<evidence type="ECO:0000256" key="12">
    <source>
        <dbReference type="ARBA" id="ARBA00022984"/>
    </source>
</evidence>
<dbReference type="Proteomes" id="UP001327027">
    <property type="component" value="Unassembled WGS sequence"/>
</dbReference>
<evidence type="ECO:0000256" key="6">
    <source>
        <dbReference type="ARBA" id="ARBA00022645"/>
    </source>
</evidence>
<keyword evidence="15" id="KW-0961">Cell wall biogenesis/degradation</keyword>
<evidence type="ECO:0000256" key="18">
    <source>
        <dbReference type="SAM" id="MobiDB-lite"/>
    </source>
</evidence>
<evidence type="ECO:0000256" key="14">
    <source>
        <dbReference type="ARBA" id="ARBA00023268"/>
    </source>
</evidence>
<gene>
    <name evidence="22" type="ORF">U6A24_16960</name>
</gene>
<reference evidence="22 23" key="1">
    <citation type="journal article" date="2013" name="Int. J. Syst. Evol. Microbiol.">
        <title>Aquimarina gracilis sp. nov., isolated from the gut microflora of a mussel, Mytilus coruscus, and emended description of Aquimarina spongiae.</title>
        <authorList>
            <person name="Park S.C."/>
            <person name="Choe H.N."/>
            <person name="Baik K.S."/>
            <person name="Seong C.N."/>
        </authorList>
    </citation>
    <scope>NUCLEOTIDE SEQUENCE [LARGE SCALE GENOMIC DNA]</scope>
    <source>
        <strain evidence="22 23">PSC32</strain>
    </source>
</reference>
<keyword evidence="10" id="KW-0378">Hydrolase</keyword>
<accession>A0ABU5ZZA7</accession>
<evidence type="ECO:0000256" key="17">
    <source>
        <dbReference type="ARBA" id="ARBA00049902"/>
    </source>
</evidence>
<keyword evidence="12" id="KW-0573">Peptidoglycan synthesis</keyword>
<comment type="similarity">
    <text evidence="4">In the N-terminal section; belongs to the glycosyltransferase 51 family.</text>
</comment>
<dbReference type="InterPro" id="IPR001264">
    <property type="entry name" value="Glyco_trans_51"/>
</dbReference>
<organism evidence="22 23">
    <name type="scientific">Aquimarina gracilis</name>
    <dbReference type="NCBI Taxonomy" id="874422"/>
    <lineage>
        <taxon>Bacteria</taxon>
        <taxon>Pseudomonadati</taxon>
        <taxon>Bacteroidota</taxon>
        <taxon>Flavobacteriia</taxon>
        <taxon>Flavobacteriales</taxon>
        <taxon>Flavobacteriaceae</taxon>
        <taxon>Aquimarina</taxon>
    </lineage>
</organism>
<keyword evidence="7" id="KW-0645">Protease</keyword>
<keyword evidence="19" id="KW-0812">Transmembrane</keyword>
<dbReference type="Gene3D" id="3.40.710.10">
    <property type="entry name" value="DD-peptidase/beta-lactamase superfamily"/>
    <property type="match status" value="1"/>
</dbReference>
<comment type="subcellular location">
    <subcellularLocation>
        <location evidence="1">Cell membrane</location>
    </subcellularLocation>
</comment>
<comment type="similarity">
    <text evidence="3">In the C-terminal section; belongs to the transpeptidase family.</text>
</comment>
<evidence type="ECO:0000256" key="5">
    <source>
        <dbReference type="ARBA" id="ARBA00022475"/>
    </source>
</evidence>
<keyword evidence="6" id="KW-0121">Carboxypeptidase</keyword>
<keyword evidence="14" id="KW-0511">Multifunctional enzyme</keyword>
<evidence type="ECO:0000256" key="9">
    <source>
        <dbReference type="ARBA" id="ARBA00022679"/>
    </source>
</evidence>
<dbReference type="Pfam" id="PF00905">
    <property type="entry name" value="Transpeptidase"/>
    <property type="match status" value="1"/>
</dbReference>